<keyword evidence="1" id="KW-0472">Membrane</keyword>
<dbReference type="InterPro" id="IPR036737">
    <property type="entry name" value="OmpA-like_sf"/>
</dbReference>
<gene>
    <name evidence="2" type="ORF">DVW87_11905</name>
</gene>
<organism evidence="2 3">
    <name type="scientific">Sphingomonas aracearum</name>
    <dbReference type="NCBI Taxonomy" id="2283317"/>
    <lineage>
        <taxon>Bacteria</taxon>
        <taxon>Pseudomonadati</taxon>
        <taxon>Pseudomonadota</taxon>
        <taxon>Alphaproteobacteria</taxon>
        <taxon>Sphingomonadales</taxon>
        <taxon>Sphingomonadaceae</taxon>
        <taxon>Sphingomonas</taxon>
    </lineage>
</organism>
<comment type="caution">
    <text evidence="2">The sequence shown here is derived from an EMBL/GenBank/DDBJ whole genome shotgun (WGS) entry which is preliminary data.</text>
</comment>
<evidence type="ECO:0000313" key="2">
    <source>
        <dbReference type="EMBL" id="RDE05884.1"/>
    </source>
</evidence>
<keyword evidence="2" id="KW-0966">Cell projection</keyword>
<evidence type="ECO:0000313" key="3">
    <source>
        <dbReference type="Proteomes" id="UP000253918"/>
    </source>
</evidence>
<dbReference type="SUPFAM" id="SSF103088">
    <property type="entry name" value="OmpA-like"/>
    <property type="match status" value="1"/>
</dbReference>
<keyword evidence="1" id="KW-1133">Transmembrane helix</keyword>
<keyword evidence="2" id="KW-0282">Flagellum</keyword>
<keyword evidence="1" id="KW-0812">Transmembrane</keyword>
<dbReference type="AlphaFoldDB" id="A0A369VU22"/>
<keyword evidence="3" id="KW-1185">Reference proteome</keyword>
<dbReference type="Proteomes" id="UP000253918">
    <property type="component" value="Unassembled WGS sequence"/>
</dbReference>
<keyword evidence="2" id="KW-0969">Cilium</keyword>
<dbReference type="EMBL" id="QQNB01000002">
    <property type="protein sequence ID" value="RDE05884.1"/>
    <property type="molecule type" value="Genomic_DNA"/>
</dbReference>
<reference evidence="2 3" key="1">
    <citation type="submission" date="2018-07" db="EMBL/GenBank/DDBJ databases">
        <title>a novel species of Sphingomonas isolated from the rhizosphere soil of Araceae plant.</title>
        <authorList>
            <person name="Zhiyong W."/>
            <person name="Qinglan Z."/>
            <person name="Zhiwei F."/>
            <person name="Ding X."/>
            <person name="Gejiao W."/>
            <person name="Shixue Z."/>
        </authorList>
    </citation>
    <scope>NUCLEOTIDE SEQUENCE [LARGE SCALE GENOMIC DNA]</scope>
    <source>
        <strain evidence="2 3">WZY 27</strain>
    </source>
</reference>
<dbReference type="OrthoDB" id="7585963at2"/>
<protein>
    <submittedName>
        <fullName evidence="2">Flagellar motor protein MotB</fullName>
    </submittedName>
</protein>
<proteinExistence type="predicted"/>
<evidence type="ECO:0000256" key="1">
    <source>
        <dbReference type="SAM" id="Phobius"/>
    </source>
</evidence>
<sequence>MDMARFDEAPARPLWLITLADLALLLVGFFVLIQSRQLDRQALARGLRAGFGVSAPAPATREPMPLGIAAMLNFAPGSAALPSRPDGLVAWAEAALRDPRVLLTVTGSTDGSPSDVDPLTRSAAVLAADRARAIAVALAVAVPSHRLLVRTSGRPQGRRVSLSLGYAGVPERGHP</sequence>
<feature type="transmembrane region" description="Helical" evidence="1">
    <location>
        <begin position="12"/>
        <end position="33"/>
    </location>
</feature>
<name>A0A369VU22_9SPHN</name>
<accession>A0A369VU22</accession>